<accession>A0AA37SX92</accession>
<reference evidence="3" key="1">
    <citation type="journal article" date="2014" name="Int. J. Syst. Evol. Microbiol.">
        <title>Complete genome sequence of Corynebacterium casei LMG S-19264T (=DSM 44701T), isolated from a smear-ripened cheese.</title>
        <authorList>
            <consortium name="US DOE Joint Genome Institute (JGI-PGF)"/>
            <person name="Walter F."/>
            <person name="Albersmeier A."/>
            <person name="Kalinowski J."/>
            <person name="Ruckert C."/>
        </authorList>
    </citation>
    <scope>NUCLEOTIDE SEQUENCE</scope>
    <source>
        <strain evidence="3">NBRC 110023</strain>
    </source>
</reference>
<dbReference type="GO" id="GO:0016787">
    <property type="term" value="F:hydrolase activity"/>
    <property type="evidence" value="ECO:0007669"/>
    <property type="project" value="InterPro"/>
</dbReference>
<dbReference type="Pfam" id="PF04909">
    <property type="entry name" value="Amidohydro_2"/>
    <property type="match status" value="1"/>
</dbReference>
<proteinExistence type="inferred from homology"/>
<name>A0AA37SX92_9ALTE</name>
<dbReference type="InterPro" id="IPR006680">
    <property type="entry name" value="Amidohydro-rel"/>
</dbReference>
<gene>
    <name evidence="3" type="ORF">GCM10007852_07480</name>
</gene>
<sequence>MRVDAHHHLWEYQAKDYAWIGENERVLMHDFLPNDLKHTLEQSNIEASVAVQARQSLDETRWLIKLAEDSELIKGVVGWADLRSEHLTDTLQEFRQNKCLKGFRHVVQDEADPRFMLSAEFIRGLCILYEQNYAYDILVFAKQLPQCIELLPQLPKDMRIVVDHIAKPEIKNATNIESWQVGMKALAAHKNVFCKLSGMVTEASHDDWTVAQLIPYIEHVFKVFGPERIMFGSDWPVCLLAAKYKTVVNIVEQYITDNYPAHVEDIMGGNAVRFYQLSES</sequence>
<evidence type="ECO:0000313" key="3">
    <source>
        <dbReference type="EMBL" id="GLR69840.1"/>
    </source>
</evidence>
<evidence type="ECO:0000259" key="2">
    <source>
        <dbReference type="Pfam" id="PF04909"/>
    </source>
</evidence>
<keyword evidence="4" id="KW-1185">Reference proteome</keyword>
<organism evidence="3 4">
    <name type="scientific">Agaribacter marinus</name>
    <dbReference type="NCBI Taxonomy" id="1431249"/>
    <lineage>
        <taxon>Bacteria</taxon>
        <taxon>Pseudomonadati</taxon>
        <taxon>Pseudomonadota</taxon>
        <taxon>Gammaproteobacteria</taxon>
        <taxon>Alteromonadales</taxon>
        <taxon>Alteromonadaceae</taxon>
        <taxon>Agaribacter</taxon>
    </lineage>
</organism>
<dbReference type="EMBL" id="BSOT01000005">
    <property type="protein sequence ID" value="GLR69840.1"/>
    <property type="molecule type" value="Genomic_DNA"/>
</dbReference>
<evidence type="ECO:0000256" key="1">
    <source>
        <dbReference type="ARBA" id="ARBA00038310"/>
    </source>
</evidence>
<reference evidence="3" key="2">
    <citation type="submission" date="2023-01" db="EMBL/GenBank/DDBJ databases">
        <title>Draft genome sequence of Agaribacter marinus strain NBRC 110023.</title>
        <authorList>
            <person name="Sun Q."/>
            <person name="Mori K."/>
        </authorList>
    </citation>
    <scope>NUCLEOTIDE SEQUENCE</scope>
    <source>
        <strain evidence="3">NBRC 110023</strain>
    </source>
</reference>
<evidence type="ECO:0000313" key="4">
    <source>
        <dbReference type="Proteomes" id="UP001156601"/>
    </source>
</evidence>
<dbReference type="SUPFAM" id="SSF51556">
    <property type="entry name" value="Metallo-dependent hydrolases"/>
    <property type="match status" value="1"/>
</dbReference>
<feature type="domain" description="Amidohydrolase-related" evidence="2">
    <location>
        <begin position="3"/>
        <end position="277"/>
    </location>
</feature>
<dbReference type="Proteomes" id="UP001156601">
    <property type="component" value="Unassembled WGS sequence"/>
</dbReference>
<dbReference type="InterPro" id="IPR032466">
    <property type="entry name" value="Metal_Hydrolase"/>
</dbReference>
<comment type="similarity">
    <text evidence="1">Belongs to the metallo-dependent hydrolases superfamily.</text>
</comment>
<dbReference type="PANTHER" id="PTHR43569">
    <property type="entry name" value="AMIDOHYDROLASE"/>
    <property type="match status" value="1"/>
</dbReference>
<comment type="caution">
    <text evidence="3">The sequence shown here is derived from an EMBL/GenBank/DDBJ whole genome shotgun (WGS) entry which is preliminary data.</text>
</comment>
<dbReference type="Gene3D" id="3.20.20.140">
    <property type="entry name" value="Metal-dependent hydrolases"/>
    <property type="match status" value="1"/>
</dbReference>
<protein>
    <submittedName>
        <fullName evidence="3">Amidohydrolase</fullName>
    </submittedName>
</protein>
<dbReference type="PANTHER" id="PTHR43569:SF2">
    <property type="entry name" value="AMIDOHYDROLASE-RELATED DOMAIN-CONTAINING PROTEIN"/>
    <property type="match status" value="1"/>
</dbReference>
<dbReference type="RefSeq" id="WP_284216150.1">
    <property type="nucleotide sequence ID" value="NZ_BSOT01000005.1"/>
</dbReference>
<dbReference type="InterPro" id="IPR052350">
    <property type="entry name" value="Metallo-dep_Lactonases"/>
</dbReference>
<dbReference type="AlphaFoldDB" id="A0AA37SX92"/>